<dbReference type="Gramene" id="Manes.01G115600.1.v8.1">
    <property type="protein sequence ID" value="Manes.01G115600.1.v8.1.CDS.1"/>
    <property type="gene ID" value="Manes.01G115600.v8.1"/>
</dbReference>
<name>A0A2C9WM60_MANES</name>
<dbReference type="OrthoDB" id="674685at2759"/>
<comment type="caution">
    <text evidence="2">The sequence shown here is derived from an EMBL/GenBank/DDBJ whole genome shotgun (WGS) entry which is preliminary data.</text>
</comment>
<keyword evidence="1" id="KW-0472">Membrane</keyword>
<sequence length="152" mass="17360">MARKIFVTLFIPKQNLPFSATLVCSSLVFVITVFSLFSIVIFLCSSHKTKKLDRAKDQESSEKKLLSKINSGISSKAHSMVKMISWRKMQQADDDDLDDYESEEAIWRKTIMKGERCRPLDFSGKIEYDAQGNLVPQSRCLDQNGKIISFKN</sequence>
<dbReference type="Proteomes" id="UP000091857">
    <property type="component" value="Chromosome 1"/>
</dbReference>
<feature type="transmembrane region" description="Helical" evidence="1">
    <location>
        <begin position="20"/>
        <end position="44"/>
    </location>
</feature>
<protein>
    <submittedName>
        <fullName evidence="2">Uncharacterized protein</fullName>
    </submittedName>
</protein>
<dbReference type="AlphaFoldDB" id="A0A2C9WM60"/>
<evidence type="ECO:0000313" key="3">
    <source>
        <dbReference type="Proteomes" id="UP000091857"/>
    </source>
</evidence>
<keyword evidence="3" id="KW-1185">Reference proteome</keyword>
<organism evidence="2 3">
    <name type="scientific">Manihot esculenta</name>
    <name type="common">Cassava</name>
    <name type="synonym">Jatropha manihot</name>
    <dbReference type="NCBI Taxonomy" id="3983"/>
    <lineage>
        <taxon>Eukaryota</taxon>
        <taxon>Viridiplantae</taxon>
        <taxon>Streptophyta</taxon>
        <taxon>Embryophyta</taxon>
        <taxon>Tracheophyta</taxon>
        <taxon>Spermatophyta</taxon>
        <taxon>Magnoliopsida</taxon>
        <taxon>eudicotyledons</taxon>
        <taxon>Gunneridae</taxon>
        <taxon>Pentapetalae</taxon>
        <taxon>rosids</taxon>
        <taxon>fabids</taxon>
        <taxon>Malpighiales</taxon>
        <taxon>Euphorbiaceae</taxon>
        <taxon>Crotonoideae</taxon>
        <taxon>Manihoteae</taxon>
        <taxon>Manihot</taxon>
    </lineage>
</organism>
<dbReference type="PANTHER" id="PTHR33237:SF31">
    <property type="entry name" value="F2P16.13 PROTEIN"/>
    <property type="match status" value="1"/>
</dbReference>
<evidence type="ECO:0000256" key="1">
    <source>
        <dbReference type="SAM" id="Phobius"/>
    </source>
</evidence>
<keyword evidence="1" id="KW-0812">Transmembrane</keyword>
<dbReference type="EMBL" id="CM004387">
    <property type="protein sequence ID" value="OAY60476.1"/>
    <property type="molecule type" value="Genomic_DNA"/>
</dbReference>
<dbReference type="PANTHER" id="PTHR33237">
    <property type="entry name" value="F2P16.13 PROTEIN-RELATED"/>
    <property type="match status" value="1"/>
</dbReference>
<gene>
    <name evidence="2" type="ORF">MANES_01G115600v8</name>
</gene>
<reference evidence="3" key="1">
    <citation type="journal article" date="2016" name="Nat. Biotechnol.">
        <title>Sequencing wild and cultivated cassava and related species reveals extensive interspecific hybridization and genetic diversity.</title>
        <authorList>
            <person name="Bredeson J.V."/>
            <person name="Lyons J.B."/>
            <person name="Prochnik S.E."/>
            <person name="Wu G.A."/>
            <person name="Ha C.M."/>
            <person name="Edsinger-Gonzales E."/>
            <person name="Grimwood J."/>
            <person name="Schmutz J."/>
            <person name="Rabbi I.Y."/>
            <person name="Egesi C."/>
            <person name="Nauluvula P."/>
            <person name="Lebot V."/>
            <person name="Ndunguru J."/>
            <person name="Mkamilo G."/>
            <person name="Bart R.S."/>
            <person name="Setter T.L."/>
            <person name="Gleadow R.M."/>
            <person name="Kulakow P."/>
            <person name="Ferguson M.E."/>
            <person name="Rounsley S."/>
            <person name="Rokhsar D.S."/>
        </authorList>
    </citation>
    <scope>NUCLEOTIDE SEQUENCE [LARGE SCALE GENOMIC DNA]</scope>
    <source>
        <strain evidence="3">cv. AM560-2</strain>
    </source>
</reference>
<evidence type="ECO:0000313" key="2">
    <source>
        <dbReference type="EMBL" id="OAY60476.1"/>
    </source>
</evidence>
<dbReference type="STRING" id="3983.A0A2C9WM60"/>
<proteinExistence type="predicted"/>
<accession>A0A2C9WM60</accession>
<keyword evidence="1" id="KW-1133">Transmembrane helix</keyword>